<reference evidence="3" key="1">
    <citation type="submission" date="2021-01" db="EMBL/GenBank/DDBJ databases">
        <authorList>
            <person name="Corre E."/>
            <person name="Pelletier E."/>
            <person name="Niang G."/>
            <person name="Scheremetjew M."/>
            <person name="Finn R."/>
            <person name="Kale V."/>
            <person name="Holt S."/>
            <person name="Cochrane G."/>
            <person name="Meng A."/>
            <person name="Brown T."/>
            <person name="Cohen L."/>
        </authorList>
    </citation>
    <scope>NUCLEOTIDE SEQUENCE</scope>
    <source>
        <strain evidence="3">Pop2</strain>
    </source>
</reference>
<keyword evidence="2" id="KW-0732">Signal</keyword>
<dbReference type="InterPro" id="IPR003774">
    <property type="entry name" value="AlgH-like"/>
</dbReference>
<dbReference type="SUPFAM" id="SSF143456">
    <property type="entry name" value="VC0467-like"/>
    <property type="match status" value="2"/>
</dbReference>
<feature type="signal peptide" evidence="2">
    <location>
        <begin position="1"/>
        <end position="23"/>
    </location>
</feature>
<accession>A0A7S2EFQ2</accession>
<sequence length="744" mass="83505">MTCTIIIMFQLLFIIVMFQIGHAFVPQHHNHHHHSTTKTQHHAFLHKRQQRITQQQMTKEEEDEWRAFRAKLVQNGLPTTTDDADDDTADKVQSNPSTTTAATKQSKENNSRYAYNSTPLVEVGTILLSIPTTDLCQALEQHYWHRSVVLVTKVAGDTKHGDAETVPEEQLAQGSNRGRWSYRGLLLNRFTDLEFDYATGEEDGVNDDDDCPFLEKGDSWKIQRGGDLLGLDSGEDGSTEFTCLYHGSSSSSSSSADDSHLKSVATKLVGDLYMLSLNDAQHLCKHYSSKYKPTDFLTFGGFCSWRPSQLEYEMGEERGEWMALSVDDVSIWEELQLLYNNAQSMKQLPNVQTSHGLLESGTTMWRIFLSMVNVTEEKATERLPSKQLDFYDLMLTVWAEENLSTGTNDDDDDDTTFYLKDSSKGIQPGTLLRGSRYVSNDSLLFDCEFIKSTVLVLEETEEVSVGILLNHPMGAGVECLEEKDPLPLRYGGPIEVPEWRHGSLFEDGDDDDDEDDDDEMYEGFLDYQSGASSDSIMYAEVELELDDDYDDDDDEDSPFIWLHRDAALGSRGPSKGGGTQLGSSDIWIIPENDAISALKSGFLCQEDTMVFSGVCIWEKGDDLGQVGGGLREQVDVMKSFEIVNPMDDDHDVMELVWDILSEKQDVLVKETFDDNIKATMEAWSVCMMDKVTSQAAVENDGKLIAREGLSDAALRAWLGANLLGDPLGTYVEVRNDQRQELSEQ</sequence>
<organism evidence="3">
    <name type="scientific">Ditylum brightwellii</name>
    <dbReference type="NCBI Taxonomy" id="49249"/>
    <lineage>
        <taxon>Eukaryota</taxon>
        <taxon>Sar</taxon>
        <taxon>Stramenopiles</taxon>
        <taxon>Ochrophyta</taxon>
        <taxon>Bacillariophyta</taxon>
        <taxon>Mediophyceae</taxon>
        <taxon>Lithodesmiophycidae</taxon>
        <taxon>Lithodesmiales</taxon>
        <taxon>Lithodesmiaceae</taxon>
        <taxon>Ditylum</taxon>
    </lineage>
</organism>
<evidence type="ECO:0000256" key="2">
    <source>
        <dbReference type="SAM" id="SignalP"/>
    </source>
</evidence>
<feature type="chain" id="PRO_5031175636" evidence="2">
    <location>
        <begin position="24"/>
        <end position="744"/>
    </location>
</feature>
<name>A0A7S2EFQ2_9STRA</name>
<dbReference type="PANTHER" id="PTHR30327">
    <property type="entry name" value="UNCHARACTERIZED PROTEIN YQGE"/>
    <property type="match status" value="1"/>
</dbReference>
<feature type="region of interest" description="Disordered" evidence="1">
    <location>
        <begin position="76"/>
        <end position="111"/>
    </location>
</feature>
<evidence type="ECO:0000313" key="3">
    <source>
        <dbReference type="EMBL" id="CAD9332661.1"/>
    </source>
</evidence>
<proteinExistence type="predicted"/>
<dbReference type="AlphaFoldDB" id="A0A7S2EFQ2"/>
<dbReference type="Gene3D" id="3.40.1740.10">
    <property type="entry name" value="VC0467-like"/>
    <property type="match status" value="2"/>
</dbReference>
<dbReference type="GO" id="GO:0005829">
    <property type="term" value="C:cytosol"/>
    <property type="evidence" value="ECO:0007669"/>
    <property type="project" value="TreeGrafter"/>
</dbReference>
<dbReference type="EMBL" id="HBGN01019535">
    <property type="protein sequence ID" value="CAD9332661.1"/>
    <property type="molecule type" value="Transcribed_RNA"/>
</dbReference>
<dbReference type="PANTHER" id="PTHR30327:SF1">
    <property type="entry name" value="UPF0301 PROTEIN YQGE"/>
    <property type="match status" value="1"/>
</dbReference>
<gene>
    <name evidence="3" type="ORF">DBRI1063_LOCUS12427</name>
</gene>
<protein>
    <submittedName>
        <fullName evidence="3">Uncharacterized protein</fullName>
    </submittedName>
</protein>
<evidence type="ECO:0000256" key="1">
    <source>
        <dbReference type="SAM" id="MobiDB-lite"/>
    </source>
</evidence>
<feature type="compositionally biased region" description="Polar residues" evidence="1">
    <location>
        <begin position="91"/>
        <end position="104"/>
    </location>
</feature>